<sequence length="326" mass="37403">MGMTKALCYIIENFDLKPKLSVDFIKELHRLCMKEVKNTRQGTKPGEFRENYTTAAWDLVPGDSDTFEGLLENIIYLGAIQGKYPADMDLQFSKDPNFSWLSSPANNKSEIRIWVQNELGKPVYTRYFSFKDNPQAIAKEIWAAVKEGKHVKYVTSKKGENLLTRVQDDCIQTLEDSLDNAQSKNQKLTAIFTFLKQVVLFHPFYDGVGRTYSMLLLQYLLIRENLMPVILKDSNMIPGFSVLQLVDEYLRAEKEMQTILEDSSFIKNPQFASPNVDTATILKAQSHDYHKMFQECLNLLKSTLDKLNLDINTKHAQEESASKKTT</sequence>
<dbReference type="Gene3D" id="1.10.3290.10">
    <property type="entry name" value="Fido-like domain"/>
    <property type="match status" value="2"/>
</dbReference>
<dbReference type="SUPFAM" id="SSF140931">
    <property type="entry name" value="Fic-like"/>
    <property type="match status" value="1"/>
</dbReference>
<dbReference type="Proteomes" id="UP000192511">
    <property type="component" value="Unassembled WGS sequence"/>
</dbReference>
<dbReference type="EMBL" id="NBTX02000004">
    <property type="protein sequence ID" value="PNL61433.1"/>
    <property type="molecule type" value="Genomic_DNA"/>
</dbReference>
<keyword evidence="4" id="KW-1185">Reference proteome</keyword>
<evidence type="ECO:0000259" key="1">
    <source>
        <dbReference type="PROSITE" id="PS51459"/>
    </source>
</evidence>
<comment type="caution">
    <text evidence="2">The sequence shown here is derived from an EMBL/GenBank/DDBJ whole genome shotgun (WGS) entry which is preliminary data.</text>
</comment>
<organism evidence="2 4">
    <name type="scientific">Legionella anisa</name>
    <dbReference type="NCBI Taxonomy" id="28082"/>
    <lineage>
        <taxon>Bacteria</taxon>
        <taxon>Pseudomonadati</taxon>
        <taxon>Pseudomonadota</taxon>
        <taxon>Gammaproteobacteria</taxon>
        <taxon>Legionellales</taxon>
        <taxon>Legionellaceae</taxon>
        <taxon>Legionella</taxon>
    </lineage>
</organism>
<evidence type="ECO:0000313" key="3">
    <source>
        <dbReference type="EMBL" id="PNL73944.1"/>
    </source>
</evidence>
<dbReference type="InterPro" id="IPR003812">
    <property type="entry name" value="Fido"/>
</dbReference>
<gene>
    <name evidence="3" type="ORF">A6J39_000325</name>
    <name evidence="2" type="ORF">A6J39_009515</name>
</gene>
<accession>A0AAX0WS27</accession>
<name>A0AAX0WS27_9GAMM</name>
<dbReference type="InterPro" id="IPR036597">
    <property type="entry name" value="Fido-like_dom_sf"/>
</dbReference>
<feature type="domain" description="Fido" evidence="1">
    <location>
        <begin position="141"/>
        <end position="268"/>
    </location>
</feature>
<dbReference type="PROSITE" id="PS51459">
    <property type="entry name" value="FIDO"/>
    <property type="match status" value="1"/>
</dbReference>
<proteinExistence type="predicted"/>
<evidence type="ECO:0000313" key="2">
    <source>
        <dbReference type="EMBL" id="PNL61433.1"/>
    </source>
</evidence>
<protein>
    <recommendedName>
        <fullName evidence="1">Fido domain-containing protein</fullName>
    </recommendedName>
</protein>
<dbReference type="AlphaFoldDB" id="A0AAX0WS27"/>
<dbReference type="EMBL" id="NBTX02000001">
    <property type="protein sequence ID" value="PNL73944.1"/>
    <property type="molecule type" value="Genomic_DNA"/>
</dbReference>
<reference evidence="2 4" key="1">
    <citation type="submission" date="2017-12" db="EMBL/GenBank/DDBJ databases">
        <title>FDA dAtabase for Regulatory Grade micrObial Sequences (FDA-ARGOS): Supporting development and validation of Infectious Disease Dx tests.</title>
        <authorList>
            <person name="Kerrigan L."/>
            <person name="Tallon L.J."/>
            <person name="Sadzewicz L."/>
            <person name="Sengamalay N."/>
            <person name="Ott S."/>
            <person name="Godinez A."/>
            <person name="Nagaraj S."/>
            <person name="Vavikolanu K."/>
            <person name="Vyas G."/>
            <person name="Nadendla S."/>
            <person name="Aluvathingal J."/>
            <person name="Sichtig H."/>
        </authorList>
    </citation>
    <scope>NUCLEOTIDE SEQUENCE [LARGE SCALE GENOMIC DNA]</scope>
    <source>
        <strain evidence="2 4">FDAARGOS_200</strain>
    </source>
</reference>
<evidence type="ECO:0000313" key="4">
    <source>
        <dbReference type="Proteomes" id="UP000192511"/>
    </source>
</evidence>